<feature type="chain" id="PRO_5025547733" description="RxLR effector protein" evidence="1">
    <location>
        <begin position="22"/>
        <end position="52"/>
    </location>
</feature>
<organism evidence="2 3">
    <name type="scientific">Phytophthora fragariae</name>
    <dbReference type="NCBI Taxonomy" id="53985"/>
    <lineage>
        <taxon>Eukaryota</taxon>
        <taxon>Sar</taxon>
        <taxon>Stramenopiles</taxon>
        <taxon>Oomycota</taxon>
        <taxon>Peronosporomycetes</taxon>
        <taxon>Peronosporales</taxon>
        <taxon>Peronosporaceae</taxon>
        <taxon>Phytophthora</taxon>
    </lineage>
</organism>
<protein>
    <recommendedName>
        <fullName evidence="4">RxLR effector protein</fullName>
    </recommendedName>
</protein>
<dbReference type="EMBL" id="QXGF01000904">
    <property type="protein sequence ID" value="KAE8934461.1"/>
    <property type="molecule type" value="Genomic_DNA"/>
</dbReference>
<dbReference type="AlphaFoldDB" id="A0A6A3ERA3"/>
<name>A0A6A3ERA3_9STRA</name>
<keyword evidence="1" id="KW-0732">Signal</keyword>
<gene>
    <name evidence="2" type="ORF">PF009_g15561</name>
</gene>
<dbReference type="Proteomes" id="UP000429523">
    <property type="component" value="Unassembled WGS sequence"/>
</dbReference>
<evidence type="ECO:0000256" key="1">
    <source>
        <dbReference type="SAM" id="SignalP"/>
    </source>
</evidence>
<comment type="caution">
    <text evidence="2">The sequence shown here is derived from an EMBL/GenBank/DDBJ whole genome shotgun (WGS) entry which is preliminary data.</text>
</comment>
<evidence type="ECO:0000313" key="2">
    <source>
        <dbReference type="EMBL" id="KAE8934461.1"/>
    </source>
</evidence>
<reference evidence="2 3" key="1">
    <citation type="submission" date="2018-08" db="EMBL/GenBank/DDBJ databases">
        <title>Genomic investigation of the strawberry pathogen Phytophthora fragariae indicates pathogenicity is determined by transcriptional variation in three key races.</title>
        <authorList>
            <person name="Adams T.M."/>
            <person name="Armitage A.D."/>
            <person name="Sobczyk M.K."/>
            <person name="Bates H.J."/>
            <person name="Dunwell J.M."/>
            <person name="Nellist C.F."/>
            <person name="Harrison R.J."/>
        </authorList>
    </citation>
    <scope>NUCLEOTIDE SEQUENCE [LARGE SCALE GENOMIC DNA]</scope>
    <source>
        <strain evidence="2 3">NOV-9</strain>
    </source>
</reference>
<proteinExistence type="predicted"/>
<feature type="signal peptide" evidence="1">
    <location>
        <begin position="1"/>
        <end position="21"/>
    </location>
</feature>
<evidence type="ECO:0008006" key="4">
    <source>
        <dbReference type="Google" id="ProtNLM"/>
    </source>
</evidence>
<sequence>MMQAIVLLLIITNDFIQSSTASALAPSMPRAVPCQTICFGMDAGVLVVGDEL</sequence>
<accession>A0A6A3ERA3</accession>
<evidence type="ECO:0000313" key="3">
    <source>
        <dbReference type="Proteomes" id="UP000429523"/>
    </source>
</evidence>